<dbReference type="Proteomes" id="UP001219585">
    <property type="component" value="Chromosome"/>
</dbReference>
<dbReference type="RefSeq" id="WP_274793269.1">
    <property type="nucleotide sequence ID" value="NZ_CP113527.1"/>
</dbReference>
<evidence type="ECO:0000313" key="1">
    <source>
        <dbReference type="EMBL" id="WDV05035.1"/>
    </source>
</evidence>
<sequence>MRKIIIISLFLISSLGINSTFARSDIQYFPKNQPPSVIELAFLRELGLPILETMSSYGDNQLFDYARIEKIEQNRQNDYYDVSLRVISFEGAHDQPFKLINITFRIPPGESAEKYKVFSNKAVISYKVKNISPEEVEKLSKFTK</sequence>
<evidence type="ECO:0000313" key="2">
    <source>
        <dbReference type="Proteomes" id="UP001219585"/>
    </source>
</evidence>
<gene>
    <name evidence="1" type="ORF">OU989_11965</name>
</gene>
<reference evidence="1" key="1">
    <citation type="submission" date="2022-11" db="EMBL/GenBank/DDBJ databases">
        <title>Lysinibacillus irui.</title>
        <authorList>
            <person name="Akintayo S.O."/>
        </authorList>
    </citation>
    <scope>NUCLEOTIDE SEQUENCE</scope>
    <source>
        <strain evidence="1">IRB4-01</strain>
    </source>
</reference>
<dbReference type="AlphaFoldDB" id="A0AAJ5UTA5"/>
<dbReference type="EMBL" id="CP113527">
    <property type="protein sequence ID" value="WDV05035.1"/>
    <property type="molecule type" value="Genomic_DNA"/>
</dbReference>
<dbReference type="KEGG" id="liu:OU989_11965"/>
<evidence type="ECO:0008006" key="3">
    <source>
        <dbReference type="Google" id="ProtNLM"/>
    </source>
</evidence>
<protein>
    <recommendedName>
        <fullName evidence="3">DUF3888 domain-containing protein</fullName>
    </recommendedName>
</protein>
<accession>A0AAJ5UTA5</accession>
<name>A0AAJ5UTA5_9BACI</name>
<proteinExistence type="predicted"/>
<organism evidence="1 2">
    <name type="scientific">Lysinibacillus irui</name>
    <dbReference type="NCBI Taxonomy" id="2998077"/>
    <lineage>
        <taxon>Bacteria</taxon>
        <taxon>Bacillati</taxon>
        <taxon>Bacillota</taxon>
        <taxon>Bacilli</taxon>
        <taxon>Bacillales</taxon>
        <taxon>Bacillaceae</taxon>
        <taxon>Lysinibacillus</taxon>
    </lineage>
</organism>